<evidence type="ECO:0000256" key="3">
    <source>
        <dbReference type="ARBA" id="ARBA00010207"/>
    </source>
</evidence>
<dbReference type="InterPro" id="IPR006195">
    <property type="entry name" value="aa-tRNA-synth_II"/>
</dbReference>
<evidence type="ECO:0000256" key="6">
    <source>
        <dbReference type="ARBA" id="ARBA00015409"/>
    </source>
</evidence>
<dbReference type="SUPFAM" id="SSF46589">
    <property type="entry name" value="tRNA-binding arm"/>
    <property type="match status" value="1"/>
</dbReference>
<organism evidence="18">
    <name type="scientific">uncultured marine microorganism HF4000_ANIW137I15</name>
    <dbReference type="NCBI Taxonomy" id="455531"/>
    <lineage>
        <taxon>unclassified sequences</taxon>
        <taxon>environmental samples</taxon>
    </lineage>
</organism>
<evidence type="ECO:0000313" key="18">
    <source>
        <dbReference type="EMBL" id="ABZ07526.1"/>
    </source>
</evidence>
<keyword evidence="9" id="KW-0479">Metal-binding</keyword>
<dbReference type="NCBIfam" id="TIGR00468">
    <property type="entry name" value="pheS"/>
    <property type="match status" value="1"/>
</dbReference>
<dbReference type="PROSITE" id="PS50862">
    <property type="entry name" value="AA_TRNA_LIGASE_II"/>
    <property type="match status" value="1"/>
</dbReference>
<evidence type="ECO:0000256" key="2">
    <source>
        <dbReference type="ARBA" id="ARBA00004496"/>
    </source>
</evidence>
<dbReference type="EC" id="6.1.1.20" evidence="5"/>
<keyword evidence="14 18" id="KW-0030">Aminoacyl-tRNA synthetase</keyword>
<reference evidence="18" key="1">
    <citation type="journal article" date="2008" name="ISME J.">
        <title>Genomic patterns of recombination, clonal divergence and environment in marine microbial populations.</title>
        <authorList>
            <person name="Konstantinidis K.T."/>
            <person name="Delong E.F."/>
        </authorList>
    </citation>
    <scope>NUCLEOTIDE SEQUENCE</scope>
</reference>
<keyword evidence="10" id="KW-0547">Nucleotide-binding</keyword>
<evidence type="ECO:0000256" key="4">
    <source>
        <dbReference type="ARBA" id="ARBA00011209"/>
    </source>
</evidence>
<dbReference type="AlphaFoldDB" id="B3T4L0"/>
<keyword evidence="13" id="KW-0648">Protein biosynthesis</keyword>
<dbReference type="InterPro" id="IPR002319">
    <property type="entry name" value="Phenylalanyl-tRNA_Synthase"/>
</dbReference>
<dbReference type="GO" id="GO:0000049">
    <property type="term" value="F:tRNA binding"/>
    <property type="evidence" value="ECO:0007669"/>
    <property type="project" value="InterPro"/>
</dbReference>
<dbReference type="HAMAP" id="MF_00281">
    <property type="entry name" value="Phe_tRNA_synth_alpha1"/>
    <property type="match status" value="1"/>
</dbReference>
<proteinExistence type="inferred from homology"/>
<evidence type="ECO:0000256" key="16">
    <source>
        <dbReference type="ARBA" id="ARBA00049255"/>
    </source>
</evidence>
<keyword evidence="11" id="KW-0067">ATP-binding</keyword>
<keyword evidence="7" id="KW-0963">Cytoplasm</keyword>
<keyword evidence="8" id="KW-0436">Ligase</keyword>
<dbReference type="GO" id="GO:0046872">
    <property type="term" value="F:metal ion binding"/>
    <property type="evidence" value="ECO:0007669"/>
    <property type="project" value="UniProtKB-KW"/>
</dbReference>
<keyword evidence="12" id="KW-0460">Magnesium</keyword>
<evidence type="ECO:0000256" key="8">
    <source>
        <dbReference type="ARBA" id="ARBA00022598"/>
    </source>
</evidence>
<evidence type="ECO:0000256" key="7">
    <source>
        <dbReference type="ARBA" id="ARBA00022490"/>
    </source>
</evidence>
<comment type="subunit">
    <text evidence="4">Tetramer of two alpha and two beta subunits.</text>
</comment>
<dbReference type="InterPro" id="IPR045864">
    <property type="entry name" value="aa-tRNA-synth_II/BPL/LPL"/>
</dbReference>
<dbReference type="Pfam" id="PF02912">
    <property type="entry name" value="Phe_tRNA-synt_N"/>
    <property type="match status" value="1"/>
</dbReference>
<dbReference type="GO" id="GO:0043039">
    <property type="term" value="P:tRNA aminoacylation"/>
    <property type="evidence" value="ECO:0007669"/>
    <property type="project" value="InterPro"/>
</dbReference>
<evidence type="ECO:0000256" key="11">
    <source>
        <dbReference type="ARBA" id="ARBA00022840"/>
    </source>
</evidence>
<accession>B3T4L0</accession>
<protein>
    <recommendedName>
        <fullName evidence="6">Phenylalanine--tRNA ligase alpha subunit</fullName>
        <ecNumber evidence="5">6.1.1.20</ecNumber>
    </recommendedName>
    <alternativeName>
        <fullName evidence="15">Phenylalanyl-tRNA synthetase alpha subunit</fullName>
    </alternativeName>
</protein>
<comment type="subcellular location">
    <subcellularLocation>
        <location evidence="2">Cytoplasm</location>
    </subcellularLocation>
</comment>
<dbReference type="SUPFAM" id="SSF55681">
    <property type="entry name" value="Class II aaRS and biotin synthetases"/>
    <property type="match status" value="1"/>
</dbReference>
<dbReference type="GO" id="GO:0005524">
    <property type="term" value="F:ATP binding"/>
    <property type="evidence" value="ECO:0007669"/>
    <property type="project" value="UniProtKB-KW"/>
</dbReference>
<dbReference type="InterPro" id="IPR004188">
    <property type="entry name" value="Phe-tRNA_ligase_II_N"/>
</dbReference>
<dbReference type="EMBL" id="EU016602">
    <property type="protein sequence ID" value="ABZ07526.1"/>
    <property type="molecule type" value="Genomic_DNA"/>
</dbReference>
<dbReference type="Pfam" id="PF01409">
    <property type="entry name" value="tRNA-synt_2d"/>
    <property type="match status" value="1"/>
</dbReference>
<dbReference type="InterPro" id="IPR010978">
    <property type="entry name" value="tRNA-bd_arm"/>
</dbReference>
<evidence type="ECO:0000256" key="10">
    <source>
        <dbReference type="ARBA" id="ARBA00022741"/>
    </source>
</evidence>
<comment type="catalytic activity">
    <reaction evidence="16">
        <text>tRNA(Phe) + L-phenylalanine + ATP = L-phenylalanyl-tRNA(Phe) + AMP + diphosphate + H(+)</text>
        <dbReference type="Rhea" id="RHEA:19413"/>
        <dbReference type="Rhea" id="RHEA-COMP:9668"/>
        <dbReference type="Rhea" id="RHEA-COMP:9699"/>
        <dbReference type="ChEBI" id="CHEBI:15378"/>
        <dbReference type="ChEBI" id="CHEBI:30616"/>
        <dbReference type="ChEBI" id="CHEBI:33019"/>
        <dbReference type="ChEBI" id="CHEBI:58095"/>
        <dbReference type="ChEBI" id="CHEBI:78442"/>
        <dbReference type="ChEBI" id="CHEBI:78531"/>
        <dbReference type="ChEBI" id="CHEBI:456215"/>
        <dbReference type="EC" id="6.1.1.20"/>
    </reaction>
</comment>
<dbReference type="PANTHER" id="PTHR11538">
    <property type="entry name" value="PHENYLALANYL-TRNA SYNTHETASE"/>
    <property type="match status" value="1"/>
</dbReference>
<dbReference type="FunFam" id="3.30.930.10:FF:000003">
    <property type="entry name" value="Phenylalanine--tRNA ligase alpha subunit"/>
    <property type="match status" value="1"/>
</dbReference>
<evidence type="ECO:0000259" key="17">
    <source>
        <dbReference type="PROSITE" id="PS50862"/>
    </source>
</evidence>
<name>B3T4L0_9ZZZZ</name>
<comment type="cofactor">
    <cofactor evidence="1">
        <name>Mg(2+)</name>
        <dbReference type="ChEBI" id="CHEBI:18420"/>
    </cofactor>
</comment>
<sequence length="336" mass="37727">MSDDLEDLPRLVAEEAEAADSEEDLQTVKTRYLGRKGILTQQLKRMGELPPEDRPKFGKAVHAVEAEVEGVFERRLEALRHAELRKAAPSFDVTLPGRGQPPGRLHPVTQVMGEVLRIFQGLGFGIAEGPEVELDYYNFEALNIPPDHPARDMHDTFYLTEKTLMRTHTSPVQIRVMEKQEPPVKIVAPGKVYRCDADVSHAPMFHQVEGLLVDRDVTFADLRGTLSTFVHEMFGPAVGVRFRPSFFPFTEPSAEVDIQCVICQGRGCRVCGRSGWLEILGAGMVDPAVYGFVGYDPEEVTGFAFGLGVERVAMLKYRIDDIRLFFENDVRFLSQF</sequence>
<evidence type="ECO:0000256" key="9">
    <source>
        <dbReference type="ARBA" id="ARBA00022723"/>
    </source>
</evidence>
<dbReference type="InterPro" id="IPR004529">
    <property type="entry name" value="Phe-tRNA-synth_IIc_asu"/>
</dbReference>
<evidence type="ECO:0000256" key="14">
    <source>
        <dbReference type="ARBA" id="ARBA00023146"/>
    </source>
</evidence>
<comment type="similarity">
    <text evidence="3">Belongs to the class-II aminoacyl-tRNA synthetase family. Phe-tRNA synthetase alpha subunit type 1 subfamily.</text>
</comment>
<evidence type="ECO:0000256" key="15">
    <source>
        <dbReference type="ARBA" id="ARBA00030612"/>
    </source>
</evidence>
<gene>
    <name evidence="18" type="ORF">ALOHA_HF4000ANIW137I15ctg3g9</name>
</gene>
<dbReference type="GO" id="GO:0004826">
    <property type="term" value="F:phenylalanine-tRNA ligase activity"/>
    <property type="evidence" value="ECO:0007669"/>
    <property type="project" value="UniProtKB-EC"/>
</dbReference>
<evidence type="ECO:0000256" key="5">
    <source>
        <dbReference type="ARBA" id="ARBA00012814"/>
    </source>
</evidence>
<feature type="domain" description="Aminoacyl-transfer RNA synthetases class-II family profile" evidence="17">
    <location>
        <begin position="109"/>
        <end position="315"/>
    </location>
</feature>
<evidence type="ECO:0000256" key="13">
    <source>
        <dbReference type="ARBA" id="ARBA00022917"/>
    </source>
</evidence>
<evidence type="ECO:0000256" key="1">
    <source>
        <dbReference type="ARBA" id="ARBA00001946"/>
    </source>
</evidence>
<dbReference type="InterPro" id="IPR022911">
    <property type="entry name" value="Phe_tRNA_ligase_alpha1_bac"/>
</dbReference>
<evidence type="ECO:0000256" key="12">
    <source>
        <dbReference type="ARBA" id="ARBA00022842"/>
    </source>
</evidence>
<dbReference type="Gene3D" id="3.30.930.10">
    <property type="entry name" value="Bira Bifunctional Protein, Domain 2"/>
    <property type="match status" value="1"/>
</dbReference>
<dbReference type="CDD" id="cd00496">
    <property type="entry name" value="PheRS_alpha_core"/>
    <property type="match status" value="1"/>
</dbReference>
<dbReference type="PANTHER" id="PTHR11538:SF41">
    <property type="entry name" value="PHENYLALANINE--TRNA LIGASE, MITOCHONDRIAL"/>
    <property type="match status" value="1"/>
</dbReference>